<proteinExistence type="predicted"/>
<reference evidence="7" key="1">
    <citation type="submission" date="2021-03" db="EMBL/GenBank/DDBJ databases">
        <title>Ottowia sp. 27C isolated from the cloaca of a Giant Asian pond turtle (Heosemys grandis).</title>
        <authorList>
            <person name="Spergser J."/>
            <person name="Busse H.-J."/>
        </authorList>
    </citation>
    <scope>NUCLEOTIDE SEQUENCE</scope>
    <source>
        <strain evidence="7">27C</strain>
    </source>
</reference>
<feature type="transmembrane region" description="Helical" evidence="6">
    <location>
        <begin position="176"/>
        <end position="196"/>
    </location>
</feature>
<dbReference type="InterPro" id="IPR011701">
    <property type="entry name" value="MFS"/>
</dbReference>
<evidence type="ECO:0000256" key="1">
    <source>
        <dbReference type="ARBA" id="ARBA00004141"/>
    </source>
</evidence>
<feature type="transmembrane region" description="Helical" evidence="6">
    <location>
        <begin position="222"/>
        <end position="248"/>
    </location>
</feature>
<sequence>MTSDALHVPMKPAAARGSEYRALALMYVSQGLPTGLAFYGLGTLIRASGHGVAQVGWVGLAIVPWAFKFLWASAIDNQCARWGHARVVFATQALAVACALALLAVPLSVNLGAALAGIVLLNAVCATQDIATNGYAVARMQGRAAGLANAIQITGFITGMLLGGGGLLIAHGRWGWQGAVLLLAGVLALAWLLLWLDKGWQARVTALPAAVRLRDLLRHRDLGWALLIALTFKAPGTAVGTLIQPWLVDRGLGPDGIGRLQMAVMLATATGGLVLGVPLVRRLGNRRAVLAGYALAALALGAAWALQALDVRAAWAYFAAFGVQGVCEGAMFVAIWALFMNWARPQAPGTDFTVMQCGENLSNVLAAGAIGAVGQALGYAQAFALAWGAASGLLVLLAFCLPRVRLQGEEGHL</sequence>
<dbReference type="InterPro" id="IPR036259">
    <property type="entry name" value="MFS_trans_sf"/>
</dbReference>
<feature type="transmembrane region" description="Helical" evidence="6">
    <location>
        <begin position="150"/>
        <end position="170"/>
    </location>
</feature>
<dbReference type="GO" id="GO:0022857">
    <property type="term" value="F:transmembrane transporter activity"/>
    <property type="evidence" value="ECO:0007669"/>
    <property type="project" value="InterPro"/>
</dbReference>
<feature type="transmembrane region" description="Helical" evidence="6">
    <location>
        <begin position="315"/>
        <end position="339"/>
    </location>
</feature>
<accession>A0A975H1Z3</accession>
<evidence type="ECO:0000313" key="7">
    <source>
        <dbReference type="EMBL" id="QTD43620.1"/>
    </source>
</evidence>
<keyword evidence="4 6" id="KW-1133">Transmembrane helix</keyword>
<dbReference type="InterPro" id="IPR004752">
    <property type="entry name" value="AmpG_permease/AT-1"/>
</dbReference>
<comment type="subcellular location">
    <subcellularLocation>
        <location evidence="1">Membrane</location>
        <topology evidence="1">Multi-pass membrane protein</topology>
    </subcellularLocation>
</comment>
<feature type="transmembrane region" description="Helical" evidence="6">
    <location>
        <begin position="54"/>
        <end position="75"/>
    </location>
</feature>
<gene>
    <name evidence="7" type="ORF">J1M35_10580</name>
</gene>
<dbReference type="PANTHER" id="PTHR12778">
    <property type="entry name" value="SOLUTE CARRIER FAMILY 33 ACETYL-COA TRANSPORTER -RELATED"/>
    <property type="match status" value="1"/>
</dbReference>
<evidence type="ECO:0000256" key="3">
    <source>
        <dbReference type="ARBA" id="ARBA00022692"/>
    </source>
</evidence>
<dbReference type="EMBL" id="CP071796">
    <property type="protein sequence ID" value="QTD43620.1"/>
    <property type="molecule type" value="Genomic_DNA"/>
</dbReference>
<evidence type="ECO:0000256" key="6">
    <source>
        <dbReference type="SAM" id="Phobius"/>
    </source>
</evidence>
<feature type="transmembrane region" description="Helical" evidence="6">
    <location>
        <begin position="87"/>
        <end position="107"/>
    </location>
</feature>
<dbReference type="Proteomes" id="UP000663903">
    <property type="component" value="Chromosome"/>
</dbReference>
<evidence type="ECO:0000256" key="2">
    <source>
        <dbReference type="ARBA" id="ARBA00022448"/>
    </source>
</evidence>
<dbReference type="PANTHER" id="PTHR12778:SF10">
    <property type="entry name" value="MAJOR FACILITATOR SUPERFAMILY DOMAIN-CONTAINING PROTEIN 3"/>
    <property type="match status" value="1"/>
</dbReference>
<keyword evidence="8" id="KW-1185">Reference proteome</keyword>
<evidence type="ECO:0000256" key="4">
    <source>
        <dbReference type="ARBA" id="ARBA00022989"/>
    </source>
</evidence>
<dbReference type="SUPFAM" id="SSF103473">
    <property type="entry name" value="MFS general substrate transporter"/>
    <property type="match status" value="1"/>
</dbReference>
<organism evidence="7 8">
    <name type="scientific">Ottowia testudinis</name>
    <dbReference type="NCBI Taxonomy" id="2816950"/>
    <lineage>
        <taxon>Bacteria</taxon>
        <taxon>Pseudomonadati</taxon>
        <taxon>Pseudomonadota</taxon>
        <taxon>Betaproteobacteria</taxon>
        <taxon>Burkholderiales</taxon>
        <taxon>Comamonadaceae</taxon>
        <taxon>Ottowia</taxon>
    </lineage>
</organism>
<dbReference type="AlphaFoldDB" id="A0A975H1Z3"/>
<dbReference type="Pfam" id="PF07690">
    <property type="entry name" value="MFS_1"/>
    <property type="match status" value="1"/>
</dbReference>
<evidence type="ECO:0008006" key="9">
    <source>
        <dbReference type="Google" id="ProtNLM"/>
    </source>
</evidence>
<feature type="transmembrane region" description="Helical" evidence="6">
    <location>
        <begin position="113"/>
        <end position="138"/>
    </location>
</feature>
<name>A0A975H1Z3_9BURK</name>
<dbReference type="KEGG" id="otd:J1M35_10580"/>
<feature type="transmembrane region" description="Helical" evidence="6">
    <location>
        <begin position="288"/>
        <end position="309"/>
    </location>
</feature>
<protein>
    <recommendedName>
        <fullName evidence="9">MFS transporter</fullName>
    </recommendedName>
</protein>
<dbReference type="Gene3D" id="1.20.1250.20">
    <property type="entry name" value="MFS general substrate transporter like domains"/>
    <property type="match status" value="2"/>
</dbReference>
<feature type="transmembrane region" description="Helical" evidence="6">
    <location>
        <begin position="20"/>
        <end position="42"/>
    </location>
</feature>
<feature type="transmembrane region" description="Helical" evidence="6">
    <location>
        <begin position="360"/>
        <end position="378"/>
    </location>
</feature>
<feature type="transmembrane region" description="Helical" evidence="6">
    <location>
        <begin position="260"/>
        <end position="281"/>
    </location>
</feature>
<keyword evidence="5 6" id="KW-0472">Membrane</keyword>
<keyword evidence="3 6" id="KW-0812">Transmembrane</keyword>
<evidence type="ECO:0000256" key="5">
    <source>
        <dbReference type="ARBA" id="ARBA00023136"/>
    </source>
</evidence>
<dbReference type="GO" id="GO:0016020">
    <property type="term" value="C:membrane"/>
    <property type="evidence" value="ECO:0007669"/>
    <property type="project" value="UniProtKB-SubCell"/>
</dbReference>
<keyword evidence="2" id="KW-0813">Transport</keyword>
<feature type="transmembrane region" description="Helical" evidence="6">
    <location>
        <begin position="384"/>
        <end position="404"/>
    </location>
</feature>
<dbReference type="RefSeq" id="WP_208007034.1">
    <property type="nucleotide sequence ID" value="NZ_CP071796.1"/>
</dbReference>
<evidence type="ECO:0000313" key="8">
    <source>
        <dbReference type="Proteomes" id="UP000663903"/>
    </source>
</evidence>